<dbReference type="EMBL" id="FOFS01000011">
    <property type="protein sequence ID" value="SEQ83430.1"/>
    <property type="molecule type" value="Genomic_DNA"/>
</dbReference>
<dbReference type="Proteomes" id="UP000199233">
    <property type="component" value="Unassembled WGS sequence"/>
</dbReference>
<comment type="subcellular location">
    <subcellularLocation>
        <location evidence="1">Cell membrane</location>
        <topology evidence="1">Multi-pass membrane protein</topology>
    </subcellularLocation>
</comment>
<keyword evidence="5 6" id="KW-0472">Membrane</keyword>
<evidence type="ECO:0000313" key="7">
    <source>
        <dbReference type="EMBL" id="SEQ83430.1"/>
    </source>
</evidence>
<evidence type="ECO:0000313" key="8">
    <source>
        <dbReference type="Proteomes" id="UP000199233"/>
    </source>
</evidence>
<dbReference type="STRING" id="489703.SAMN04488038_11168"/>
<gene>
    <name evidence="7" type="ORF">SAMN04488038_11168</name>
</gene>
<evidence type="ECO:0000256" key="2">
    <source>
        <dbReference type="ARBA" id="ARBA00022475"/>
    </source>
</evidence>
<organism evidence="7 8">
    <name type="scientific">Solimonas aquatica</name>
    <dbReference type="NCBI Taxonomy" id="489703"/>
    <lineage>
        <taxon>Bacteria</taxon>
        <taxon>Pseudomonadati</taxon>
        <taxon>Pseudomonadota</taxon>
        <taxon>Gammaproteobacteria</taxon>
        <taxon>Nevskiales</taxon>
        <taxon>Nevskiaceae</taxon>
        <taxon>Solimonas</taxon>
    </lineage>
</organism>
<dbReference type="Pfam" id="PF03899">
    <property type="entry name" value="ATP-synt_I"/>
    <property type="match status" value="1"/>
</dbReference>
<proteinExistence type="predicted"/>
<evidence type="ECO:0000256" key="1">
    <source>
        <dbReference type="ARBA" id="ARBA00004651"/>
    </source>
</evidence>
<feature type="transmembrane region" description="Helical" evidence="6">
    <location>
        <begin position="104"/>
        <end position="124"/>
    </location>
</feature>
<reference evidence="7 8" key="1">
    <citation type="submission" date="2016-10" db="EMBL/GenBank/DDBJ databases">
        <authorList>
            <person name="de Groot N.N."/>
        </authorList>
    </citation>
    <scope>NUCLEOTIDE SEQUENCE [LARGE SCALE GENOMIC DNA]</scope>
    <source>
        <strain evidence="7 8">DSM 25927</strain>
    </source>
</reference>
<accession>A0A1H9J979</accession>
<evidence type="ECO:0000256" key="3">
    <source>
        <dbReference type="ARBA" id="ARBA00022692"/>
    </source>
</evidence>
<sequence length="129" mass="14049">MQISKRDFLLARAVCLVQLGIAGMMALAFGVYVGRPQAYAALFGGLTAVAPTLYFAIRIFVRPADATPQQMVGALFRGEIGKLGLTAVLFWVGVMIFAKQFFALMATYAACLLAYWLVMARVGFDRKQG</sequence>
<protein>
    <submittedName>
        <fullName evidence="7">ATP synthase protein I</fullName>
    </submittedName>
</protein>
<feature type="transmembrane region" description="Helical" evidence="6">
    <location>
        <begin position="80"/>
        <end position="98"/>
    </location>
</feature>
<dbReference type="InterPro" id="IPR005598">
    <property type="entry name" value="ATP_synth_I"/>
</dbReference>
<keyword evidence="2" id="KW-1003">Cell membrane</keyword>
<name>A0A1H9J979_9GAMM</name>
<feature type="transmembrane region" description="Helical" evidence="6">
    <location>
        <begin position="38"/>
        <end position="60"/>
    </location>
</feature>
<dbReference type="AlphaFoldDB" id="A0A1H9J979"/>
<keyword evidence="8" id="KW-1185">Reference proteome</keyword>
<feature type="transmembrane region" description="Helical" evidence="6">
    <location>
        <begin position="9"/>
        <end position="32"/>
    </location>
</feature>
<dbReference type="GO" id="GO:0005886">
    <property type="term" value="C:plasma membrane"/>
    <property type="evidence" value="ECO:0007669"/>
    <property type="project" value="UniProtKB-SubCell"/>
</dbReference>
<evidence type="ECO:0000256" key="6">
    <source>
        <dbReference type="SAM" id="Phobius"/>
    </source>
</evidence>
<evidence type="ECO:0000256" key="5">
    <source>
        <dbReference type="ARBA" id="ARBA00023136"/>
    </source>
</evidence>
<evidence type="ECO:0000256" key="4">
    <source>
        <dbReference type="ARBA" id="ARBA00022989"/>
    </source>
</evidence>
<keyword evidence="3 6" id="KW-0812">Transmembrane</keyword>
<keyword evidence="4 6" id="KW-1133">Transmembrane helix</keyword>